<evidence type="ECO:0000256" key="1">
    <source>
        <dbReference type="ARBA" id="ARBA00022670"/>
    </source>
</evidence>
<dbReference type="Gene3D" id="3.30.2010.10">
    <property type="entry name" value="Metalloproteases ('zincins'), catalytic domain"/>
    <property type="match status" value="1"/>
</dbReference>
<keyword evidence="7" id="KW-0812">Transmembrane</keyword>
<reference evidence="10" key="1">
    <citation type="submission" date="2016-07" db="EMBL/GenBank/DDBJ databases">
        <title>Frankia sp. NRRL B-16219 Genome sequencing.</title>
        <authorList>
            <person name="Ghodhbane-Gtari F."/>
            <person name="Swanson E."/>
            <person name="Gueddou A."/>
            <person name="Louati M."/>
            <person name="Nouioui I."/>
            <person name="Hezbri K."/>
            <person name="Abebe-Akele F."/>
            <person name="Simpson S."/>
            <person name="Morris K."/>
            <person name="Thomas K."/>
            <person name="Gtari M."/>
            <person name="Tisa L.S."/>
        </authorList>
    </citation>
    <scope>NUCLEOTIDE SEQUENCE [LARGE SCALE GENOMIC DNA]</scope>
    <source>
        <strain evidence="10">NRRL B-16219</strain>
    </source>
</reference>
<proteinExistence type="inferred from homology"/>
<feature type="transmembrane region" description="Helical" evidence="7">
    <location>
        <begin position="6"/>
        <end position="24"/>
    </location>
</feature>
<evidence type="ECO:0000256" key="3">
    <source>
        <dbReference type="ARBA" id="ARBA00022801"/>
    </source>
</evidence>
<evidence type="ECO:0000313" key="9">
    <source>
        <dbReference type="EMBL" id="OHV25194.1"/>
    </source>
</evidence>
<dbReference type="GO" id="GO:0046872">
    <property type="term" value="F:metal ion binding"/>
    <property type="evidence" value="ECO:0007669"/>
    <property type="project" value="UniProtKB-KW"/>
</dbReference>
<name>A0A1S1PZ88_9ACTN</name>
<comment type="similarity">
    <text evidence="6">Belongs to the peptidase M48 family.</text>
</comment>
<evidence type="ECO:0000256" key="6">
    <source>
        <dbReference type="RuleBase" id="RU003983"/>
    </source>
</evidence>
<dbReference type="InterPro" id="IPR052173">
    <property type="entry name" value="Beta-lactam_resp_regulator"/>
</dbReference>
<comment type="cofactor">
    <cofactor evidence="6">
        <name>Zn(2+)</name>
        <dbReference type="ChEBI" id="CHEBI:29105"/>
    </cofactor>
    <text evidence="6">Binds 1 zinc ion per subunit.</text>
</comment>
<keyword evidence="7" id="KW-0472">Membrane</keyword>
<keyword evidence="5 6" id="KW-0482">Metalloprotease</keyword>
<feature type="domain" description="Peptidase M48" evidence="8">
    <location>
        <begin position="106"/>
        <end position="184"/>
    </location>
</feature>
<evidence type="ECO:0000259" key="8">
    <source>
        <dbReference type="Pfam" id="PF01435"/>
    </source>
</evidence>
<dbReference type="RefSeq" id="WP_071065344.1">
    <property type="nucleotide sequence ID" value="NZ_MAXA01000231.1"/>
</dbReference>
<gene>
    <name evidence="9" type="ORF">BBK14_22430</name>
</gene>
<dbReference type="Pfam" id="PF01435">
    <property type="entry name" value="Peptidase_M48"/>
    <property type="match status" value="1"/>
</dbReference>
<feature type="transmembrane region" description="Helical" evidence="7">
    <location>
        <begin position="303"/>
        <end position="325"/>
    </location>
</feature>
<dbReference type="OrthoDB" id="3541294at2"/>
<keyword evidence="2" id="KW-0479">Metal-binding</keyword>
<keyword evidence="10" id="KW-1185">Reference proteome</keyword>
<feature type="transmembrane region" description="Helical" evidence="7">
    <location>
        <begin position="84"/>
        <end position="104"/>
    </location>
</feature>
<evidence type="ECO:0000313" key="10">
    <source>
        <dbReference type="Proteomes" id="UP000179769"/>
    </source>
</evidence>
<dbReference type="PANTHER" id="PTHR34978">
    <property type="entry name" value="POSSIBLE SENSOR-TRANSDUCER PROTEIN BLAR"/>
    <property type="match status" value="1"/>
</dbReference>
<keyword evidence="3 6" id="KW-0378">Hydrolase</keyword>
<keyword evidence="4 6" id="KW-0862">Zinc</keyword>
<evidence type="ECO:0000256" key="5">
    <source>
        <dbReference type="ARBA" id="ARBA00023049"/>
    </source>
</evidence>
<dbReference type="GO" id="GO:0004222">
    <property type="term" value="F:metalloendopeptidase activity"/>
    <property type="evidence" value="ECO:0007669"/>
    <property type="project" value="InterPro"/>
</dbReference>
<dbReference type="InterPro" id="IPR001915">
    <property type="entry name" value="Peptidase_M48"/>
</dbReference>
<keyword evidence="1 6" id="KW-0645">Protease</keyword>
<evidence type="ECO:0000256" key="4">
    <source>
        <dbReference type="ARBA" id="ARBA00022833"/>
    </source>
</evidence>
<dbReference type="Proteomes" id="UP000179769">
    <property type="component" value="Unassembled WGS sequence"/>
</dbReference>
<dbReference type="AlphaFoldDB" id="A0A1S1PZ88"/>
<evidence type="ECO:0000256" key="7">
    <source>
        <dbReference type="SAM" id="Phobius"/>
    </source>
</evidence>
<feature type="transmembrane region" description="Helical" evidence="7">
    <location>
        <begin position="31"/>
        <end position="64"/>
    </location>
</feature>
<organism evidence="9 10">
    <name type="scientific">Parafrankia soli</name>
    <dbReference type="NCBI Taxonomy" id="2599596"/>
    <lineage>
        <taxon>Bacteria</taxon>
        <taxon>Bacillati</taxon>
        <taxon>Actinomycetota</taxon>
        <taxon>Actinomycetes</taxon>
        <taxon>Frankiales</taxon>
        <taxon>Frankiaceae</taxon>
        <taxon>Parafrankia</taxon>
    </lineage>
</organism>
<accession>A0A1S1PZ88</accession>
<keyword evidence="7" id="KW-1133">Transmembrane helix</keyword>
<dbReference type="PANTHER" id="PTHR34978:SF3">
    <property type="entry name" value="SLR0241 PROTEIN"/>
    <property type="match status" value="1"/>
</dbReference>
<sequence length="338" mass="35486">MSDHLLGSVLVAPLLTMLVIRALVDLLWPRTAVVACTVAAVLVAAASMISLAALAAPAAVELWALVVGTGPVTDAWRTAVTPRWLSWASLVAFCAQVGAVGATVRRQRLGLRSARAQAAALPGAAEVVVVPDDRVDAFALPGSPGRIVVTSGMMSALTAEQREIVIAHERAHLAARHHRFSFAARLAAAAHPGLRAVAPTLEYAVERWADEDAARVVRDRRVVARAISTAALLTTSPHAVCGTTTLHIGSFRRDPGRRRRVVGGRYGAPVSARRRRLPSGSGPVPRRVAALLVPPPGNRLNRIALSVLPAALAAASCGLAIEALVDLPLPFAFTNRDC</sequence>
<dbReference type="GO" id="GO:0006508">
    <property type="term" value="P:proteolysis"/>
    <property type="evidence" value="ECO:0007669"/>
    <property type="project" value="UniProtKB-KW"/>
</dbReference>
<dbReference type="EMBL" id="MAXA01000231">
    <property type="protein sequence ID" value="OHV25194.1"/>
    <property type="molecule type" value="Genomic_DNA"/>
</dbReference>
<comment type="caution">
    <text evidence="9">The sequence shown here is derived from an EMBL/GenBank/DDBJ whole genome shotgun (WGS) entry which is preliminary data.</text>
</comment>
<evidence type="ECO:0000256" key="2">
    <source>
        <dbReference type="ARBA" id="ARBA00022723"/>
    </source>
</evidence>
<protein>
    <recommendedName>
        <fullName evidence="8">Peptidase M48 domain-containing protein</fullName>
    </recommendedName>
</protein>